<evidence type="ECO:0000313" key="3">
    <source>
        <dbReference type="EMBL" id="CUR36129.1"/>
    </source>
</evidence>
<evidence type="ECO:0000313" key="4">
    <source>
        <dbReference type="Proteomes" id="UP000184315"/>
    </source>
</evidence>
<feature type="domain" description="Guanylate cyclase" evidence="2">
    <location>
        <begin position="46"/>
        <end position="162"/>
    </location>
</feature>
<dbReference type="Proteomes" id="UP000184315">
    <property type="component" value="Unassembled WGS sequence"/>
</dbReference>
<dbReference type="OrthoDB" id="335689at2"/>
<proteinExistence type="inferred from homology"/>
<organism evidence="3 4">
    <name type="scientific">Planktothrix tepida PCC 9214</name>
    <dbReference type="NCBI Taxonomy" id="671072"/>
    <lineage>
        <taxon>Bacteria</taxon>
        <taxon>Bacillati</taxon>
        <taxon>Cyanobacteriota</taxon>
        <taxon>Cyanophyceae</taxon>
        <taxon>Oscillatoriophycideae</taxon>
        <taxon>Oscillatoriales</taxon>
        <taxon>Microcoleaceae</taxon>
        <taxon>Planktothrix</taxon>
    </lineage>
</organism>
<dbReference type="PROSITE" id="PS50125">
    <property type="entry name" value="GUANYLATE_CYCLASE_2"/>
    <property type="match status" value="1"/>
</dbReference>
<dbReference type="Gene3D" id="3.30.70.1230">
    <property type="entry name" value="Nucleotide cyclase"/>
    <property type="match status" value="1"/>
</dbReference>
<dbReference type="InterPro" id="IPR001054">
    <property type="entry name" value="A/G_cyclase"/>
</dbReference>
<dbReference type="Pfam" id="PF00211">
    <property type="entry name" value="Guanylate_cyc"/>
    <property type="match status" value="1"/>
</dbReference>
<gene>
    <name evidence="3" type="ORF">PL921480239</name>
</gene>
<accession>A0A1J1LWH8</accession>
<dbReference type="GO" id="GO:0009190">
    <property type="term" value="P:cyclic nucleotide biosynthetic process"/>
    <property type="evidence" value="ECO:0007669"/>
    <property type="project" value="InterPro"/>
</dbReference>
<comment type="similarity">
    <text evidence="1">Belongs to the adenylyl cyclase class-3 family.</text>
</comment>
<dbReference type="SUPFAM" id="SSF55073">
    <property type="entry name" value="Nucleotide cyclase"/>
    <property type="match status" value="1"/>
</dbReference>
<evidence type="ECO:0000256" key="1">
    <source>
        <dbReference type="ARBA" id="ARBA00005381"/>
    </source>
</evidence>
<dbReference type="InterPro" id="IPR029787">
    <property type="entry name" value="Nucleotide_cyclase"/>
</dbReference>
<dbReference type="GO" id="GO:0004016">
    <property type="term" value="F:adenylate cyclase activity"/>
    <property type="evidence" value="ECO:0007669"/>
    <property type="project" value="UniProtKB-ARBA"/>
</dbReference>
<keyword evidence="4" id="KW-1185">Reference proteome</keyword>
<dbReference type="PANTHER" id="PTHR43081:SF1">
    <property type="entry name" value="ADENYLATE CYCLASE, TERMINAL-DIFFERENTIATION SPECIFIC"/>
    <property type="match status" value="1"/>
</dbReference>
<sequence>MMYINQIHTSASQIRLEKLIKERLNPDADTEKIDAQIWDLFGEVWAIMFTDLCGFSRGVEKFGIIHFLQLIYESERLFVPCIDEHNGILIKSEGDSLMIIFRWVNKAIDCAITMQKAAQAYNQDKTDEEKILLSIGLGYGRILKIGDADIFGAEVNAASKLGEDIGKAWEILATVAVTEQIKKRSDLQLELLSTSIPGTSQAFKIIYQL</sequence>
<dbReference type="EMBL" id="CZDF01000188">
    <property type="protein sequence ID" value="CUR36129.1"/>
    <property type="molecule type" value="Genomic_DNA"/>
</dbReference>
<name>A0A1J1LWH8_9CYAN</name>
<dbReference type="STRING" id="671072.PL921480239"/>
<dbReference type="PANTHER" id="PTHR43081">
    <property type="entry name" value="ADENYLATE CYCLASE, TERMINAL-DIFFERENTIATION SPECIFIC-RELATED"/>
    <property type="match status" value="1"/>
</dbReference>
<dbReference type="GO" id="GO:0035556">
    <property type="term" value="P:intracellular signal transduction"/>
    <property type="evidence" value="ECO:0007669"/>
    <property type="project" value="InterPro"/>
</dbReference>
<dbReference type="RefSeq" id="WP_072717241.1">
    <property type="nucleotide sequence ID" value="NZ_LN889764.1"/>
</dbReference>
<dbReference type="AlphaFoldDB" id="A0A1J1LWH8"/>
<dbReference type="InterPro" id="IPR050697">
    <property type="entry name" value="Adenylyl/Guanylyl_Cyclase_3/4"/>
</dbReference>
<dbReference type="CDD" id="cd07302">
    <property type="entry name" value="CHD"/>
    <property type="match status" value="1"/>
</dbReference>
<reference evidence="4" key="1">
    <citation type="submission" date="2015-10" db="EMBL/GenBank/DDBJ databases">
        <authorList>
            <person name="Regsiter A."/>
            <person name="william w."/>
        </authorList>
    </citation>
    <scope>NUCLEOTIDE SEQUENCE [LARGE SCALE GENOMIC DNA]</scope>
</reference>
<evidence type="ECO:0000259" key="2">
    <source>
        <dbReference type="PROSITE" id="PS50125"/>
    </source>
</evidence>
<protein>
    <submittedName>
        <fullName evidence="3">Adenylate/guanylate cyclase catalytic domain protein</fullName>
    </submittedName>
</protein>